<name>A0A914SBV9_PAREQ</name>
<feature type="domain" description="Glycosyl hydrolase family 13 catalytic" evidence="1">
    <location>
        <begin position="187"/>
        <end position="325"/>
    </location>
</feature>
<accession>A0A914SBV9</accession>
<dbReference type="Proteomes" id="UP000887564">
    <property type="component" value="Unplaced"/>
</dbReference>
<evidence type="ECO:0000313" key="3">
    <source>
        <dbReference type="WBParaSite" id="PEQ_0001157601-mRNA-1"/>
    </source>
</evidence>
<dbReference type="WBParaSite" id="PEQ_0001157601-mRNA-1">
    <property type="protein sequence ID" value="PEQ_0001157601-mRNA-1"/>
    <property type="gene ID" value="PEQ_0001157601"/>
</dbReference>
<evidence type="ECO:0000259" key="1">
    <source>
        <dbReference type="Pfam" id="PF00128"/>
    </source>
</evidence>
<dbReference type="PANTHER" id="PTHR10357:SF230">
    <property type="entry name" value="GLYCOSYL HYDROLASE FAMILY 13 CATALYTIC DOMAIN-CONTAINING PROTEIN"/>
    <property type="match status" value="1"/>
</dbReference>
<sequence>MSMPIAVTSNEHDWFIRSSRASLPENANYSGYYHWRRNGAYPFMSEFKNTTIYYMHYDSKPNWPVLNWQNNALRNDMFVTIAFLKFHPLIRFQNWLAIFDVLRDIKNHIETYANQSEVAKDKKIILCAYRDNAKENDKRQLAASGLDSIVNYELGMIGRGNQICYSNEDSVAGCVHELLSDILSFHKDNEEVVPMWEITVIDIFKIILQFGNPFLSRLASRVQSSKQAEILTMIQLLLPGTNSIYYGEEIGMRDLANDSMTIPQRGAMQWDDSTNAGFSSAASPKVDVSPDFKEVNWALQYGQSRSQLKMFQKLAKMRQRDETLAFGSAHIGSLIDGEESIRDSW</sequence>
<reference evidence="3" key="1">
    <citation type="submission" date="2022-11" db="UniProtKB">
        <authorList>
            <consortium name="WormBaseParasite"/>
        </authorList>
    </citation>
    <scope>IDENTIFICATION</scope>
</reference>
<proteinExistence type="predicted"/>
<dbReference type="InterPro" id="IPR006047">
    <property type="entry name" value="GH13_cat_dom"/>
</dbReference>
<keyword evidence="2" id="KW-1185">Reference proteome</keyword>
<protein>
    <submittedName>
        <fullName evidence="3">Glycosyl hydrolase family 13 catalytic domain-containing protein</fullName>
    </submittedName>
</protein>
<dbReference type="Gene3D" id="3.20.20.80">
    <property type="entry name" value="Glycosidases"/>
    <property type="match status" value="1"/>
</dbReference>
<organism evidence="2 3">
    <name type="scientific">Parascaris equorum</name>
    <name type="common">Equine roundworm</name>
    <dbReference type="NCBI Taxonomy" id="6256"/>
    <lineage>
        <taxon>Eukaryota</taxon>
        <taxon>Metazoa</taxon>
        <taxon>Ecdysozoa</taxon>
        <taxon>Nematoda</taxon>
        <taxon>Chromadorea</taxon>
        <taxon>Rhabditida</taxon>
        <taxon>Spirurina</taxon>
        <taxon>Ascaridomorpha</taxon>
        <taxon>Ascaridoidea</taxon>
        <taxon>Ascarididae</taxon>
        <taxon>Parascaris</taxon>
    </lineage>
</organism>
<dbReference type="PANTHER" id="PTHR10357">
    <property type="entry name" value="ALPHA-AMYLASE FAMILY MEMBER"/>
    <property type="match status" value="1"/>
</dbReference>
<dbReference type="InterPro" id="IPR017853">
    <property type="entry name" value="GH"/>
</dbReference>
<dbReference type="Pfam" id="PF00128">
    <property type="entry name" value="Alpha-amylase"/>
    <property type="match status" value="1"/>
</dbReference>
<dbReference type="GO" id="GO:0005975">
    <property type="term" value="P:carbohydrate metabolic process"/>
    <property type="evidence" value="ECO:0007669"/>
    <property type="project" value="InterPro"/>
</dbReference>
<dbReference type="AlphaFoldDB" id="A0A914SBV9"/>
<evidence type="ECO:0000313" key="2">
    <source>
        <dbReference type="Proteomes" id="UP000887564"/>
    </source>
</evidence>
<dbReference type="SUPFAM" id="SSF51445">
    <property type="entry name" value="(Trans)glycosidases"/>
    <property type="match status" value="1"/>
</dbReference>